<dbReference type="RefSeq" id="WP_005001361.1">
    <property type="nucleotide sequence ID" value="NZ_CH672427.1"/>
</dbReference>
<evidence type="ECO:0000259" key="1">
    <source>
        <dbReference type="Pfam" id="PF08241"/>
    </source>
</evidence>
<evidence type="ECO:0000313" key="2">
    <source>
        <dbReference type="EMBL" id="EAR21137.1"/>
    </source>
</evidence>
<dbReference type="eggNOG" id="COG2227">
    <property type="taxonomic scope" value="Bacteria"/>
</dbReference>
<accession>A4BT69</accession>
<keyword evidence="2" id="KW-0489">Methyltransferase</keyword>
<dbReference type="InterPro" id="IPR029063">
    <property type="entry name" value="SAM-dependent_MTases_sf"/>
</dbReference>
<proteinExistence type="predicted"/>
<dbReference type="CDD" id="cd02440">
    <property type="entry name" value="AdoMet_MTases"/>
    <property type="match status" value="1"/>
</dbReference>
<keyword evidence="2" id="KW-0830">Ubiquinone</keyword>
<dbReference type="Proteomes" id="UP000003374">
    <property type="component" value="Unassembled WGS sequence"/>
</dbReference>
<keyword evidence="2" id="KW-0808">Transferase</keyword>
<dbReference type="EMBL" id="AAOF01000012">
    <property type="protein sequence ID" value="EAR21137.1"/>
    <property type="molecule type" value="Genomic_DNA"/>
</dbReference>
<dbReference type="InterPro" id="IPR013216">
    <property type="entry name" value="Methyltransf_11"/>
</dbReference>
<dbReference type="GO" id="GO:0032259">
    <property type="term" value="P:methylation"/>
    <property type="evidence" value="ECO:0007669"/>
    <property type="project" value="UniProtKB-KW"/>
</dbReference>
<protein>
    <submittedName>
        <fullName evidence="2">3-demethylubiquinone-9 3-methyltransferase, putative</fullName>
    </submittedName>
</protein>
<feature type="domain" description="Methyltransferase type 11" evidence="1">
    <location>
        <begin position="57"/>
        <end position="150"/>
    </location>
</feature>
<dbReference type="HOGENOM" id="CLU_1122756_0_0_6"/>
<name>A4BT69_9GAMM</name>
<dbReference type="GO" id="GO:0008757">
    <property type="term" value="F:S-adenosylmethionine-dependent methyltransferase activity"/>
    <property type="evidence" value="ECO:0007669"/>
    <property type="project" value="InterPro"/>
</dbReference>
<dbReference type="Gene3D" id="3.40.50.150">
    <property type="entry name" value="Vaccinia Virus protein VP39"/>
    <property type="match status" value="1"/>
</dbReference>
<dbReference type="STRING" id="314278.NB231_08202"/>
<sequence>MPQEVPNEFELRWRSRFERFGESYDSDALIAGWSASGLATRLRAFEALLGTTDGEWLDAGCGAGTYVRALYRQGAERVYGLDYSVPSLKKAKHMTPGSTLAWLAGDVRRLPFRSAVFGSVLCFGVTQALAGCEALIGELVRVTRPAGEIWIDGLNRGCLLHAGEALIGRVRQQPLRVRYESAARLRHLLLAAGCTQARIHWVPIFPQRFQRLQRLSEWMRLGRMPGFARVLSHAFLIRARKPC</sequence>
<keyword evidence="3" id="KW-1185">Reference proteome</keyword>
<dbReference type="SUPFAM" id="SSF53335">
    <property type="entry name" value="S-adenosyl-L-methionine-dependent methyltransferases"/>
    <property type="match status" value="1"/>
</dbReference>
<comment type="caution">
    <text evidence="2">The sequence shown here is derived from an EMBL/GenBank/DDBJ whole genome shotgun (WGS) entry which is preliminary data.</text>
</comment>
<reference evidence="2 3" key="1">
    <citation type="submission" date="2006-02" db="EMBL/GenBank/DDBJ databases">
        <authorList>
            <person name="Waterbury J."/>
            <person name="Ferriera S."/>
            <person name="Johnson J."/>
            <person name="Kravitz S."/>
            <person name="Halpern A."/>
            <person name="Remington K."/>
            <person name="Beeson K."/>
            <person name="Tran B."/>
            <person name="Rogers Y.-H."/>
            <person name="Friedman R."/>
            <person name="Venter J.C."/>
        </authorList>
    </citation>
    <scope>NUCLEOTIDE SEQUENCE [LARGE SCALE GENOMIC DNA]</scope>
    <source>
        <strain evidence="2 3">Nb-231</strain>
    </source>
</reference>
<evidence type="ECO:0000313" key="3">
    <source>
        <dbReference type="Proteomes" id="UP000003374"/>
    </source>
</evidence>
<dbReference type="AlphaFoldDB" id="A4BT69"/>
<gene>
    <name evidence="2" type="ORF">NB231_08202</name>
</gene>
<organism evidence="2 3">
    <name type="scientific">Nitrococcus mobilis Nb-231</name>
    <dbReference type="NCBI Taxonomy" id="314278"/>
    <lineage>
        <taxon>Bacteria</taxon>
        <taxon>Pseudomonadati</taxon>
        <taxon>Pseudomonadota</taxon>
        <taxon>Gammaproteobacteria</taxon>
        <taxon>Chromatiales</taxon>
        <taxon>Ectothiorhodospiraceae</taxon>
        <taxon>Nitrococcus</taxon>
    </lineage>
</organism>
<dbReference type="Pfam" id="PF08241">
    <property type="entry name" value="Methyltransf_11"/>
    <property type="match status" value="1"/>
</dbReference>